<dbReference type="EMBL" id="VOKX01000130">
    <property type="protein sequence ID" value="KAB7833677.1"/>
    <property type="molecule type" value="Genomic_DNA"/>
</dbReference>
<comment type="caution">
    <text evidence="2">The sequence shown here is derived from an EMBL/GenBank/DDBJ whole genome shotgun (WGS) entry which is preliminary data.</text>
</comment>
<organism evidence="2 3">
    <name type="scientific">Streptomyces mobaraensis</name>
    <name type="common">Streptoverticillium mobaraense</name>
    <dbReference type="NCBI Taxonomy" id="35621"/>
    <lineage>
        <taxon>Bacteria</taxon>
        <taxon>Bacillati</taxon>
        <taxon>Actinomycetota</taxon>
        <taxon>Actinomycetes</taxon>
        <taxon>Kitasatosporales</taxon>
        <taxon>Streptomycetaceae</taxon>
        <taxon>Streptomyces</taxon>
    </lineage>
</organism>
<dbReference type="OrthoDB" id="4332240at2"/>
<accession>A0A5N5VXZ8</accession>
<keyword evidence="3" id="KW-1185">Reference proteome</keyword>
<dbReference type="Proteomes" id="UP000327000">
    <property type="component" value="Unassembled WGS sequence"/>
</dbReference>
<evidence type="ECO:0000313" key="2">
    <source>
        <dbReference type="EMBL" id="KAB7833677.1"/>
    </source>
</evidence>
<name>A0A5N5VXZ8_STRMB</name>
<protein>
    <submittedName>
        <fullName evidence="2">Uncharacterized protein</fullName>
    </submittedName>
</protein>
<dbReference type="AlphaFoldDB" id="A0A5N5VXZ8"/>
<evidence type="ECO:0000313" key="3">
    <source>
        <dbReference type="Proteomes" id="UP000327000"/>
    </source>
</evidence>
<dbReference type="RefSeq" id="WP_152265998.1">
    <property type="nucleotide sequence ID" value="NZ_VOKX01000130.1"/>
</dbReference>
<sequence length="100" mass="9846">MNGRLATAGLAAAAATLLAGAALTTPASAAPAAPARGAVTADSSTYYVYVTGVAGSLDGARANANHKLPENCYPWGIVASGTTPDNNIWVTVQGNCTGPQ</sequence>
<feature type="signal peptide" evidence="1">
    <location>
        <begin position="1"/>
        <end position="29"/>
    </location>
</feature>
<feature type="chain" id="PRO_5024891479" evidence="1">
    <location>
        <begin position="30"/>
        <end position="100"/>
    </location>
</feature>
<proteinExistence type="predicted"/>
<evidence type="ECO:0000256" key="1">
    <source>
        <dbReference type="SAM" id="SignalP"/>
    </source>
</evidence>
<reference evidence="2 3" key="1">
    <citation type="journal article" date="2019" name="Microb. Cell Fact.">
        <title>Exploring novel herbicidin analogues by transcriptional regulator overexpression and MS/MS molecular networking.</title>
        <authorList>
            <person name="Shi Y."/>
            <person name="Gu R."/>
            <person name="Li Y."/>
            <person name="Wang X."/>
            <person name="Ren W."/>
            <person name="Li X."/>
            <person name="Wang L."/>
            <person name="Xie Y."/>
            <person name="Hong B."/>
        </authorList>
    </citation>
    <scope>NUCLEOTIDE SEQUENCE [LARGE SCALE GENOMIC DNA]</scope>
    <source>
        <strain evidence="2 3">US-43</strain>
    </source>
</reference>
<keyword evidence="1" id="KW-0732">Signal</keyword>
<gene>
    <name evidence="2" type="ORF">FRZ00_32630</name>
</gene>